<accession>A0A015WZA5</accession>
<evidence type="ECO:0000313" key="1">
    <source>
        <dbReference type="EMBL" id="EXZ27205.1"/>
    </source>
</evidence>
<dbReference type="EMBL" id="JGDJ01000259">
    <property type="protein sequence ID" value="EXZ27205.1"/>
    <property type="molecule type" value="Genomic_DNA"/>
</dbReference>
<dbReference type="AlphaFoldDB" id="A0A015WZA5"/>
<protein>
    <submittedName>
        <fullName evidence="1">Uncharacterized protein</fullName>
    </submittedName>
</protein>
<evidence type="ECO:0000313" key="2">
    <source>
        <dbReference type="Proteomes" id="UP000022082"/>
    </source>
</evidence>
<organism evidence="1 2">
    <name type="scientific">Bacteroides fragilis str. S36L11</name>
    <dbReference type="NCBI Taxonomy" id="1339327"/>
    <lineage>
        <taxon>Bacteria</taxon>
        <taxon>Pseudomonadati</taxon>
        <taxon>Bacteroidota</taxon>
        <taxon>Bacteroidia</taxon>
        <taxon>Bacteroidales</taxon>
        <taxon>Bacteroidaceae</taxon>
        <taxon>Bacteroides</taxon>
    </lineage>
</organism>
<sequence length="53" mass="6322">MMIMFRTLGFRCQVVLHANHAIGMMMMGDNRYDQHDHADEKEKRDYVPFIPHS</sequence>
<reference evidence="1 2" key="1">
    <citation type="submission" date="2014-02" db="EMBL/GenBank/DDBJ databases">
        <authorList>
            <person name="Sears C."/>
            <person name="Carroll K."/>
            <person name="Sack B.R."/>
            <person name="Qadri F."/>
            <person name="Myers L.L."/>
            <person name="Chung G.-T."/>
            <person name="Escheverria P."/>
            <person name="Fraser C.M."/>
            <person name="Sadzewicz L."/>
            <person name="Shefchek K.A."/>
            <person name="Tallon L."/>
            <person name="Das S.P."/>
            <person name="Daugherty S."/>
            <person name="Mongodin E.F."/>
        </authorList>
    </citation>
    <scope>NUCLEOTIDE SEQUENCE [LARGE SCALE GENOMIC DNA]</scope>
    <source>
        <strain evidence="1 2">S36L11</strain>
    </source>
</reference>
<dbReference type="PATRIC" id="fig|1339327.3.peg.4187"/>
<name>A0A015WZA5_BACFG</name>
<proteinExistence type="predicted"/>
<gene>
    <name evidence="1" type="ORF">M136_3654</name>
</gene>
<comment type="caution">
    <text evidence="1">The sequence shown here is derived from an EMBL/GenBank/DDBJ whole genome shotgun (WGS) entry which is preliminary data.</text>
</comment>
<dbReference type="Proteomes" id="UP000022082">
    <property type="component" value="Unassembled WGS sequence"/>
</dbReference>